<feature type="non-terminal residue" evidence="1">
    <location>
        <position position="1"/>
    </location>
</feature>
<evidence type="ECO:0000313" key="2">
    <source>
        <dbReference type="Proteomes" id="UP000265520"/>
    </source>
</evidence>
<dbReference type="EMBL" id="LXQA011316495">
    <property type="protein sequence ID" value="MCI92979.1"/>
    <property type="molecule type" value="Genomic_DNA"/>
</dbReference>
<keyword evidence="2" id="KW-1185">Reference proteome</keyword>
<name>A0A392VZQ3_9FABA</name>
<comment type="caution">
    <text evidence="1">The sequence shown here is derived from an EMBL/GenBank/DDBJ whole genome shotgun (WGS) entry which is preliminary data.</text>
</comment>
<evidence type="ECO:0000313" key="1">
    <source>
        <dbReference type="EMBL" id="MCI92979.1"/>
    </source>
</evidence>
<protein>
    <submittedName>
        <fullName evidence="1">Uncharacterized protein</fullName>
    </submittedName>
</protein>
<accession>A0A392VZQ3</accession>
<reference evidence="1 2" key="1">
    <citation type="journal article" date="2018" name="Front. Plant Sci.">
        <title>Red Clover (Trifolium pratense) and Zigzag Clover (T. medium) - A Picture of Genomic Similarities and Differences.</title>
        <authorList>
            <person name="Dluhosova J."/>
            <person name="Istvanek J."/>
            <person name="Nedelnik J."/>
            <person name="Repkova J."/>
        </authorList>
    </citation>
    <scope>NUCLEOTIDE SEQUENCE [LARGE SCALE GENOMIC DNA]</scope>
    <source>
        <strain evidence="2">cv. 10/8</strain>
        <tissue evidence="1">Leaf</tissue>
    </source>
</reference>
<organism evidence="1 2">
    <name type="scientific">Trifolium medium</name>
    <dbReference type="NCBI Taxonomy" id="97028"/>
    <lineage>
        <taxon>Eukaryota</taxon>
        <taxon>Viridiplantae</taxon>
        <taxon>Streptophyta</taxon>
        <taxon>Embryophyta</taxon>
        <taxon>Tracheophyta</taxon>
        <taxon>Spermatophyta</taxon>
        <taxon>Magnoliopsida</taxon>
        <taxon>eudicotyledons</taxon>
        <taxon>Gunneridae</taxon>
        <taxon>Pentapetalae</taxon>
        <taxon>rosids</taxon>
        <taxon>fabids</taxon>
        <taxon>Fabales</taxon>
        <taxon>Fabaceae</taxon>
        <taxon>Papilionoideae</taxon>
        <taxon>50 kb inversion clade</taxon>
        <taxon>NPAAA clade</taxon>
        <taxon>Hologalegina</taxon>
        <taxon>IRL clade</taxon>
        <taxon>Trifolieae</taxon>
        <taxon>Trifolium</taxon>
    </lineage>
</organism>
<dbReference type="Proteomes" id="UP000265520">
    <property type="component" value="Unassembled WGS sequence"/>
</dbReference>
<sequence length="13" mass="1389">IGDLVGLLLFSLE</sequence>
<proteinExistence type="predicted"/>